<evidence type="ECO:0000313" key="2">
    <source>
        <dbReference type="Proteomes" id="UP000603708"/>
    </source>
</evidence>
<dbReference type="EMBL" id="BNCD01000032">
    <property type="protein sequence ID" value="GHH88027.1"/>
    <property type="molecule type" value="Genomic_DNA"/>
</dbReference>
<dbReference type="SUPFAM" id="SSF140453">
    <property type="entry name" value="EsxAB dimer-like"/>
    <property type="match status" value="1"/>
</dbReference>
<dbReference type="RefSeq" id="WP_189938498.1">
    <property type="nucleotide sequence ID" value="NZ_BNCD01000032.1"/>
</dbReference>
<evidence type="ECO:0008006" key="3">
    <source>
        <dbReference type="Google" id="ProtNLM"/>
    </source>
</evidence>
<accession>A0A919GNV8</accession>
<sequence>MADGQRVSDDELIKLEQHIVEKYDSIKDQVKRLQGTIDNLEAHWVGLGANAFGRKQEEINTSLVHMGKTLAKFLDAMNSTRKIKNDSEDKILADAKSIDPGLGNQTSALSSY</sequence>
<protein>
    <recommendedName>
        <fullName evidence="3">WXG100 family type VII secretion target</fullName>
    </recommendedName>
</protein>
<reference evidence="1" key="1">
    <citation type="journal article" date="2014" name="Int. J. Syst. Evol. Microbiol.">
        <title>Complete genome sequence of Corynebacterium casei LMG S-19264T (=DSM 44701T), isolated from a smear-ripened cheese.</title>
        <authorList>
            <consortium name="US DOE Joint Genome Institute (JGI-PGF)"/>
            <person name="Walter F."/>
            <person name="Albersmeier A."/>
            <person name="Kalinowski J."/>
            <person name="Ruckert C."/>
        </authorList>
    </citation>
    <scope>NUCLEOTIDE SEQUENCE</scope>
    <source>
        <strain evidence="1">JCM 5069</strain>
    </source>
</reference>
<comment type="caution">
    <text evidence="1">The sequence shown here is derived from an EMBL/GenBank/DDBJ whole genome shotgun (WGS) entry which is preliminary data.</text>
</comment>
<dbReference type="Pfam" id="PF06013">
    <property type="entry name" value="WXG100"/>
    <property type="match status" value="1"/>
</dbReference>
<dbReference type="InterPro" id="IPR036689">
    <property type="entry name" value="ESAT-6-like_sf"/>
</dbReference>
<reference evidence="1" key="2">
    <citation type="submission" date="2020-09" db="EMBL/GenBank/DDBJ databases">
        <authorList>
            <person name="Sun Q."/>
            <person name="Ohkuma M."/>
        </authorList>
    </citation>
    <scope>NUCLEOTIDE SEQUENCE</scope>
    <source>
        <strain evidence="1">JCM 5069</strain>
    </source>
</reference>
<organism evidence="1 2">
    <name type="scientific">Streptomyces sulfonofaciens</name>
    <dbReference type="NCBI Taxonomy" id="68272"/>
    <lineage>
        <taxon>Bacteria</taxon>
        <taxon>Bacillati</taxon>
        <taxon>Actinomycetota</taxon>
        <taxon>Actinomycetes</taxon>
        <taxon>Kitasatosporales</taxon>
        <taxon>Streptomycetaceae</taxon>
        <taxon>Streptomyces</taxon>
    </lineage>
</organism>
<gene>
    <name evidence="1" type="ORF">GCM10018793_66070</name>
</gene>
<keyword evidence="2" id="KW-1185">Reference proteome</keyword>
<name>A0A919GNV8_9ACTN</name>
<evidence type="ECO:0000313" key="1">
    <source>
        <dbReference type="EMBL" id="GHH88027.1"/>
    </source>
</evidence>
<dbReference type="Proteomes" id="UP000603708">
    <property type="component" value="Unassembled WGS sequence"/>
</dbReference>
<proteinExistence type="predicted"/>
<dbReference type="InterPro" id="IPR010310">
    <property type="entry name" value="T7SS_ESAT-6-like"/>
</dbReference>
<dbReference type="AlphaFoldDB" id="A0A919GNV8"/>
<dbReference type="Gene3D" id="1.10.287.1060">
    <property type="entry name" value="ESAT-6-like"/>
    <property type="match status" value="1"/>
</dbReference>